<gene>
    <name evidence="1" type="ORF">PHABIO_460</name>
</gene>
<evidence type="ECO:0000313" key="1">
    <source>
        <dbReference type="EMBL" id="ARV77088.1"/>
    </source>
</evidence>
<evidence type="ECO:0000313" key="2">
    <source>
        <dbReference type="Proteomes" id="UP000225448"/>
    </source>
</evidence>
<organism evidence="1 2">
    <name type="scientific">Pseudomonas phage Phabio</name>
    <dbReference type="NCBI Taxonomy" id="2006668"/>
    <lineage>
        <taxon>Viruses</taxon>
        <taxon>Duplodnaviria</taxon>
        <taxon>Heunggongvirae</taxon>
        <taxon>Uroviricota</taxon>
        <taxon>Caudoviricetes</taxon>
        <taxon>Chimalliviridae</taxon>
        <taxon>Phabiovirus</taxon>
        <taxon>Phabiovirus phabio</taxon>
    </lineage>
</organism>
<keyword evidence="2" id="KW-1185">Reference proteome</keyword>
<sequence>MALMPTKELKMNIEQLVKDALIRQGTKQERLAAHTKRSIEFNRKAQEDFESQRMTPELLNKRCTL</sequence>
<proteinExistence type="predicted"/>
<dbReference type="Proteomes" id="UP000225448">
    <property type="component" value="Segment"/>
</dbReference>
<accession>A0A1Y0T0R2</accession>
<dbReference type="EMBL" id="MF042360">
    <property type="protein sequence ID" value="ARV77088.1"/>
    <property type="molecule type" value="Genomic_DNA"/>
</dbReference>
<name>A0A1Y0T0R2_9CAUD</name>
<protein>
    <submittedName>
        <fullName evidence="1">Uncharacterized protein</fullName>
    </submittedName>
</protein>
<reference evidence="1 2" key="1">
    <citation type="submission" date="2017-05" db="EMBL/GenBank/DDBJ databases">
        <authorList>
            <person name="Song R."/>
            <person name="Chenine A.L."/>
            <person name="Ruprecht R.M."/>
        </authorList>
    </citation>
    <scope>NUCLEOTIDE SEQUENCE [LARGE SCALE GENOMIC DNA]</scope>
</reference>